<dbReference type="RefSeq" id="WP_315945950.1">
    <property type="nucleotide sequence ID" value="NZ_JAWCUA010000003.1"/>
</dbReference>
<gene>
    <name evidence="2" type="ORF">RT723_03880</name>
</gene>
<comment type="caution">
    <text evidence="2">The sequence shown here is derived from an EMBL/GenBank/DDBJ whole genome shotgun (WGS) entry which is preliminary data.</text>
</comment>
<keyword evidence="2" id="KW-0482">Metalloprotease</keyword>
<dbReference type="InterPro" id="IPR002725">
    <property type="entry name" value="YgjP-like_metallopeptidase"/>
</dbReference>
<dbReference type="PANTHER" id="PTHR30399:SF1">
    <property type="entry name" value="UTP PYROPHOSPHATASE"/>
    <property type="match status" value="1"/>
</dbReference>
<dbReference type="Proteomes" id="UP001257914">
    <property type="component" value="Unassembled WGS sequence"/>
</dbReference>
<dbReference type="EC" id="3.4.-.-" evidence="2"/>
<sequence>MLDLLKRTFTSPSSISPELVEGEHQLYLPTENKTITYQLKLSKRRTSLSIEIKQHQIQVKAPYWSDLNVIESFLIKKQSWIIEKQQQQRIFPVNQNTYQTGSKLLLFGHWLTLTVNHGSKFQLSLTNDKRLLIMTIPRHIKKPQQYVRSKLVQFYIQQAQQYVSPKLQQLQQEMNLQAKALEFKVYKRRWGCCYASGLIRINPMLMGAPHWVIDCVLIHELSHLTHMDHSSAFWQLNKQYCEHCDLSKKWLFEHSLALTLL</sequence>
<protein>
    <submittedName>
        <fullName evidence="2">SprT family zinc-dependent metalloprotease</fullName>
        <ecNumber evidence="2">3.4.-.-</ecNumber>
    </submittedName>
</protein>
<accession>A0ABU3QY40</accession>
<dbReference type="PANTHER" id="PTHR30399">
    <property type="entry name" value="UNCHARACTERIZED PROTEIN YGJP"/>
    <property type="match status" value="1"/>
</dbReference>
<keyword evidence="3" id="KW-1185">Reference proteome</keyword>
<feature type="domain" description="YgjP-like metallopeptidase" evidence="1">
    <location>
        <begin position="47"/>
        <end position="253"/>
    </location>
</feature>
<evidence type="ECO:0000313" key="2">
    <source>
        <dbReference type="EMBL" id="MDU0112152.1"/>
    </source>
</evidence>
<keyword evidence="2" id="KW-0645">Protease</keyword>
<dbReference type="InterPro" id="IPR053136">
    <property type="entry name" value="UTP_pyrophosphatase-like"/>
</dbReference>
<organism evidence="2 3">
    <name type="scientific">Psychrosphaera aquimarina</name>
    <dbReference type="NCBI Taxonomy" id="2044854"/>
    <lineage>
        <taxon>Bacteria</taxon>
        <taxon>Pseudomonadati</taxon>
        <taxon>Pseudomonadota</taxon>
        <taxon>Gammaproteobacteria</taxon>
        <taxon>Alteromonadales</taxon>
        <taxon>Pseudoalteromonadaceae</taxon>
        <taxon>Psychrosphaera</taxon>
    </lineage>
</organism>
<proteinExistence type="predicted"/>
<name>A0ABU3QY40_9GAMM</name>
<dbReference type="GO" id="GO:0008237">
    <property type="term" value="F:metallopeptidase activity"/>
    <property type="evidence" value="ECO:0007669"/>
    <property type="project" value="UniProtKB-KW"/>
</dbReference>
<dbReference type="Pfam" id="PF01863">
    <property type="entry name" value="YgjP-like"/>
    <property type="match status" value="1"/>
</dbReference>
<dbReference type="EMBL" id="JAWCUA010000003">
    <property type="protein sequence ID" value="MDU0112152.1"/>
    <property type="molecule type" value="Genomic_DNA"/>
</dbReference>
<dbReference type="CDD" id="cd07344">
    <property type="entry name" value="M48_yhfN_like"/>
    <property type="match status" value="1"/>
</dbReference>
<dbReference type="Gene3D" id="3.30.2010.10">
    <property type="entry name" value="Metalloproteases ('zincins'), catalytic domain"/>
    <property type="match status" value="1"/>
</dbReference>
<reference evidence="2 3" key="1">
    <citation type="submission" date="2023-10" db="EMBL/GenBank/DDBJ databases">
        <title>Psychrosphaera aquimaarina strain SW33 isolated from seawater.</title>
        <authorList>
            <person name="Bayburt H."/>
            <person name="Kim J.M."/>
            <person name="Choi B.J."/>
            <person name="Jeon C.O."/>
        </authorList>
    </citation>
    <scope>NUCLEOTIDE SEQUENCE [LARGE SCALE GENOMIC DNA]</scope>
    <source>
        <strain evidence="2 3">KCTC 52743</strain>
    </source>
</reference>
<evidence type="ECO:0000259" key="1">
    <source>
        <dbReference type="Pfam" id="PF01863"/>
    </source>
</evidence>
<keyword evidence="2" id="KW-0378">Hydrolase</keyword>
<evidence type="ECO:0000313" key="3">
    <source>
        <dbReference type="Proteomes" id="UP001257914"/>
    </source>
</evidence>